<evidence type="ECO:0000313" key="2">
    <source>
        <dbReference type="Proteomes" id="UP000450676"/>
    </source>
</evidence>
<sequence>MPSIPIALPQRGLVLSFGSFFGDGSTWYVIDLQRAEATQIYARLNRSTSQQSIGEQVTRPLAPEEISLLTQLVNDIWASRELLPSTDVTDVAWSIWLLDDDDVRHEFSAGRPDGLAKEVEQSMRRMFMAELHVQPKVSP</sequence>
<comment type="caution">
    <text evidence="1">The sequence shown here is derived from an EMBL/GenBank/DDBJ whole genome shotgun (WGS) entry which is preliminary data.</text>
</comment>
<accession>A0A7X4H8E0</accession>
<dbReference type="AlphaFoldDB" id="A0A7X4H8E0"/>
<reference evidence="1 2" key="1">
    <citation type="submission" date="2019-12" db="EMBL/GenBank/DDBJ databases">
        <title>Novel species isolated from a subtropical stream in China.</title>
        <authorList>
            <person name="Lu H."/>
        </authorList>
    </citation>
    <scope>NUCLEOTIDE SEQUENCE [LARGE SCALE GENOMIC DNA]</scope>
    <source>
        <strain evidence="1 2">FT127W</strain>
    </source>
</reference>
<protein>
    <submittedName>
        <fullName evidence="1">Uncharacterized protein</fullName>
    </submittedName>
</protein>
<name>A0A7X4H8E0_9BURK</name>
<organism evidence="1 2">
    <name type="scientific">Pseudoduganella aquatica</name>
    <dbReference type="NCBI Taxonomy" id="2660641"/>
    <lineage>
        <taxon>Bacteria</taxon>
        <taxon>Pseudomonadati</taxon>
        <taxon>Pseudomonadota</taxon>
        <taxon>Betaproteobacteria</taxon>
        <taxon>Burkholderiales</taxon>
        <taxon>Oxalobacteraceae</taxon>
        <taxon>Telluria group</taxon>
        <taxon>Pseudoduganella</taxon>
    </lineage>
</organism>
<dbReference type="RefSeq" id="WP_161070517.1">
    <property type="nucleotide sequence ID" value="NZ_WWCU01000002.1"/>
</dbReference>
<keyword evidence="2" id="KW-1185">Reference proteome</keyword>
<proteinExistence type="predicted"/>
<evidence type="ECO:0000313" key="1">
    <source>
        <dbReference type="EMBL" id="MYN06124.1"/>
    </source>
</evidence>
<gene>
    <name evidence="1" type="ORF">GTP77_02110</name>
</gene>
<dbReference type="Proteomes" id="UP000450676">
    <property type="component" value="Unassembled WGS sequence"/>
</dbReference>
<dbReference type="EMBL" id="WWCU01000002">
    <property type="protein sequence ID" value="MYN06124.1"/>
    <property type="molecule type" value="Genomic_DNA"/>
</dbReference>